<dbReference type="PANTHER" id="PTHR16024">
    <property type="entry name" value="XK-RELATED PROTEIN"/>
    <property type="match status" value="1"/>
</dbReference>
<comment type="subcellular location">
    <subcellularLocation>
        <location evidence="1">Cell membrane</location>
        <topology evidence="1">Multi-pass membrane protein</topology>
    </subcellularLocation>
    <subcellularLocation>
        <location evidence="7">Membrane</location>
        <topology evidence="7">Multi-pass membrane protein</topology>
    </subcellularLocation>
</comment>
<dbReference type="InterPro" id="IPR050895">
    <property type="entry name" value="XK-related_scramblase"/>
</dbReference>
<evidence type="ECO:0000256" key="3">
    <source>
        <dbReference type="ARBA" id="ARBA00022475"/>
    </source>
</evidence>
<dbReference type="Pfam" id="PF09815">
    <property type="entry name" value="XK-related"/>
    <property type="match status" value="1"/>
</dbReference>
<evidence type="ECO:0000256" key="2">
    <source>
        <dbReference type="ARBA" id="ARBA00008789"/>
    </source>
</evidence>
<feature type="transmembrane region" description="Helical" evidence="7">
    <location>
        <begin position="127"/>
        <end position="152"/>
    </location>
</feature>
<name>A0ABD0M392_9CAEN</name>
<proteinExistence type="inferred from homology"/>
<dbReference type="Proteomes" id="UP001519460">
    <property type="component" value="Unassembled WGS sequence"/>
</dbReference>
<sequence length="265" mass="31107">MFRKHDTGRYNNKSTIPCHIIYFLWRVCETGGRVLCIALFASTFEFWVFAVLGPHFLIMFSWTVWTTGNKSADKIFLRSCYGYVMLFYMPFHSAPSRYLYIVYYVIFYTENFLLLGLWAGMTSDRDAWFYMPGIVTVIVFFILHIVMLFLYYKVAHPKAKTITYCEKWDWKRVLTPSHPSNFEGRMEAVVRLVVYLPMANNSLDKKTRKSSVRLCEDQDDGRSSTDLNTETVCKVVRYLDKTRRDCDSTFQPPQCLTSDRQQPSG</sequence>
<evidence type="ECO:0000256" key="5">
    <source>
        <dbReference type="ARBA" id="ARBA00022989"/>
    </source>
</evidence>
<dbReference type="GO" id="GO:0005886">
    <property type="term" value="C:plasma membrane"/>
    <property type="evidence" value="ECO:0007669"/>
    <property type="project" value="UniProtKB-SubCell"/>
</dbReference>
<keyword evidence="5 7" id="KW-1133">Transmembrane helix</keyword>
<gene>
    <name evidence="8" type="ORF">BaRGS_00002984</name>
</gene>
<dbReference type="InterPro" id="IPR018629">
    <property type="entry name" value="XK-rel"/>
</dbReference>
<dbReference type="AlphaFoldDB" id="A0ABD0M392"/>
<keyword evidence="9" id="KW-1185">Reference proteome</keyword>
<comment type="similarity">
    <text evidence="2 7">Belongs to the XK family.</text>
</comment>
<reference evidence="8 9" key="1">
    <citation type="journal article" date="2023" name="Sci. Data">
        <title>Genome assembly of the Korean intertidal mud-creeper Batillaria attramentaria.</title>
        <authorList>
            <person name="Patra A.K."/>
            <person name="Ho P.T."/>
            <person name="Jun S."/>
            <person name="Lee S.J."/>
            <person name="Kim Y."/>
            <person name="Won Y.J."/>
        </authorList>
    </citation>
    <scope>NUCLEOTIDE SEQUENCE [LARGE SCALE GENOMIC DNA]</scope>
    <source>
        <strain evidence="8">Wonlab-2016</strain>
    </source>
</reference>
<feature type="transmembrane region" description="Helical" evidence="7">
    <location>
        <begin position="98"/>
        <end position="121"/>
    </location>
</feature>
<comment type="caution">
    <text evidence="8">The sequence shown here is derived from an EMBL/GenBank/DDBJ whole genome shotgun (WGS) entry which is preliminary data.</text>
</comment>
<protein>
    <recommendedName>
        <fullName evidence="7">XK-related protein</fullName>
    </recommendedName>
</protein>
<keyword evidence="4 7" id="KW-0812">Transmembrane</keyword>
<keyword evidence="3" id="KW-1003">Cell membrane</keyword>
<feature type="transmembrane region" description="Helical" evidence="7">
    <location>
        <begin position="34"/>
        <end position="63"/>
    </location>
</feature>
<dbReference type="PANTHER" id="PTHR16024:SF6">
    <property type="entry name" value="XK-RELATED PROTEIN"/>
    <property type="match status" value="1"/>
</dbReference>
<organism evidence="8 9">
    <name type="scientific">Batillaria attramentaria</name>
    <dbReference type="NCBI Taxonomy" id="370345"/>
    <lineage>
        <taxon>Eukaryota</taxon>
        <taxon>Metazoa</taxon>
        <taxon>Spiralia</taxon>
        <taxon>Lophotrochozoa</taxon>
        <taxon>Mollusca</taxon>
        <taxon>Gastropoda</taxon>
        <taxon>Caenogastropoda</taxon>
        <taxon>Sorbeoconcha</taxon>
        <taxon>Cerithioidea</taxon>
        <taxon>Batillariidae</taxon>
        <taxon>Batillaria</taxon>
    </lineage>
</organism>
<evidence type="ECO:0000256" key="1">
    <source>
        <dbReference type="ARBA" id="ARBA00004651"/>
    </source>
</evidence>
<evidence type="ECO:0000313" key="9">
    <source>
        <dbReference type="Proteomes" id="UP001519460"/>
    </source>
</evidence>
<evidence type="ECO:0000256" key="6">
    <source>
        <dbReference type="ARBA" id="ARBA00023136"/>
    </source>
</evidence>
<keyword evidence="6 7" id="KW-0472">Membrane</keyword>
<evidence type="ECO:0000256" key="7">
    <source>
        <dbReference type="RuleBase" id="RU910716"/>
    </source>
</evidence>
<dbReference type="EMBL" id="JACVVK020000009">
    <property type="protein sequence ID" value="KAK7505713.1"/>
    <property type="molecule type" value="Genomic_DNA"/>
</dbReference>
<accession>A0ABD0M392</accession>
<evidence type="ECO:0000256" key="4">
    <source>
        <dbReference type="ARBA" id="ARBA00022692"/>
    </source>
</evidence>
<evidence type="ECO:0000313" key="8">
    <source>
        <dbReference type="EMBL" id="KAK7505713.1"/>
    </source>
</evidence>